<comment type="caution">
    <text evidence="1">The sequence shown here is derived from an EMBL/GenBank/DDBJ whole genome shotgun (WGS) entry which is preliminary data.</text>
</comment>
<accession>A0ABT4SHE1</accession>
<proteinExistence type="predicted"/>
<evidence type="ECO:0000313" key="1">
    <source>
        <dbReference type="EMBL" id="MDA0636623.1"/>
    </source>
</evidence>
<dbReference type="EMBL" id="JAPNNL010000115">
    <property type="protein sequence ID" value="MDA0636623.1"/>
    <property type="molecule type" value="Genomic_DNA"/>
</dbReference>
<dbReference type="Proteomes" id="UP001144036">
    <property type="component" value="Unassembled WGS sequence"/>
</dbReference>
<evidence type="ECO:0000313" key="2">
    <source>
        <dbReference type="Proteomes" id="UP001144036"/>
    </source>
</evidence>
<dbReference type="RefSeq" id="WP_270157514.1">
    <property type="nucleotide sequence ID" value="NZ_JAPNNL010000115.1"/>
</dbReference>
<name>A0ABT4SHE1_9ACTN</name>
<sequence>MTGEFRPARAIEPGWHVRLAAGDTPDGGGWMPVQARIDTVDHLGRQRIWFLGDDRAAMAYADDLVFSRTPEEAALAHHP</sequence>
<keyword evidence="2" id="KW-1185">Reference proteome</keyword>
<organism evidence="1 2">
    <name type="scientific">Nonomuraea corallina</name>
    <dbReference type="NCBI Taxonomy" id="2989783"/>
    <lineage>
        <taxon>Bacteria</taxon>
        <taxon>Bacillati</taxon>
        <taxon>Actinomycetota</taxon>
        <taxon>Actinomycetes</taxon>
        <taxon>Streptosporangiales</taxon>
        <taxon>Streptosporangiaceae</taxon>
        <taxon>Nonomuraea</taxon>
    </lineage>
</organism>
<protein>
    <submittedName>
        <fullName evidence="1">Uncharacterized protein</fullName>
    </submittedName>
</protein>
<gene>
    <name evidence="1" type="ORF">OUY22_24695</name>
</gene>
<reference evidence="1" key="1">
    <citation type="submission" date="2022-11" db="EMBL/GenBank/DDBJ databases">
        <title>Nonomuraea corallina sp. nov., a new species of the genus Nonomuraea isolated from sea side sediment in Thai sea.</title>
        <authorList>
            <person name="Ngamcharungchit C."/>
            <person name="Matsumoto A."/>
            <person name="Suriyachadkun C."/>
            <person name="Panbangred W."/>
            <person name="Inahashi Y."/>
            <person name="Intra B."/>
        </authorList>
    </citation>
    <scope>NUCLEOTIDE SEQUENCE</scope>
    <source>
        <strain evidence="1">MCN248</strain>
    </source>
</reference>